<evidence type="ECO:0000313" key="3">
    <source>
        <dbReference type="EMBL" id="CTR07136.1"/>
    </source>
</evidence>
<sequence>MPSLVLQESAVGAPENGPHSVAAALVDCKPVLVTAVGDRVDLLDEGCKLVQGLLLEEAFPGQAGEGKVDAVAVDVSSGRIAAVSRRRLAVWTSGRGQSWRIHSSFAVSHDVQAIDFVKGMIVVAGEGVTLWSLDERGALPAWTRVGSLPPNRQVSLARLSPSPLVLATVAPTSSAVVLTNVLPASSTSANRLSFRSRAIHSVRIRSVSWRPSDDIADSGPVLFTQTIDGVFRVWGCVIDEPDFFSLWTSLDVHSTLPKQLPLATMYWRTRPMERTQHPERGGTEDDFVTVFSDGSVHLTTVSNFDCRPPTCLTQTTEILQENVFQPHELPNFRYPHLLPSRSDPASFHLIGRSSRGTFVHSRATVPTSRLVAATKPVFRGSPVAPSVSVVGRIRQLRPTLKGDGEAVLVLGENGRIQSWEMGDDEVVTESFVADAHLPPDAKIATWRGGRVIASASGDRVQVLKFRRSGRLRFITATKSPVSMDDALTFFVVRTNEDSLSTTIVGVTSESVIRTWIYHYPSKSLTDGPAHDLGSTHYVLASPVPIEPGLEVVDEVSVVLLDEEGTLHRWSTRLSEPYEGWYPDGTVKTGLKRVQAIACSWDGTSAFVSLEDDDRPRLSIWDPKASEFSSGEQFSQPLEDPLVKLEWSVDGRTLAVAAAKEVSLWCAQRLDDLTGRPSWTTYATVRIDDVLPAPITNVRWLATGLAVAAADHLFFYSSKLDTGHQDAHRLAASLCAPLPLHHPQLLFQALLQGLFDVVVKVLVGLAAELTMDGHLTPVPMKEGVQKLTLDAFLRNPHRSTKKKSASHDIFAALTTSGSSSSSSDPRPTLSADDVSRLLAALRRRSLHGLNKLDHEHLAVLVQTVFETQSRTLALDDNGVRFLISMRSFFLYNKSPASPPSSTPSVNQKPTARLRYRDMVWAFHSENQDVLLEECTKASGGKLTWAAARTLGVALWIKSPEVLVRTIESIGRTEFSKPDAEDRDPISAMLFYLALKKRHIVTTFWKQASGHAEQRQMIKFLSNDFDEPRWKSAALKNAFALMSKQRFLFAAAFFLLGGSLKDAVSVCIRQLDDFQLAIALARTYEGGDDGPVLRSLLEETVVPLAFAKGYRWLGSWALWMLGRRDLAVQIIVTPLSDLATRLPYKLEVVSSPAREDPALVFLFAQLRSWSLQTVKGAIAVPGKTEFNFVLHISRILCRMGCHVLALNLLRTWQFAPPSASSAPRRPSLLGAHTRRHSLLLSSTKLDISLPPSNMPSRVASPAPVQAEGEDTEERERQRKQFREVVKTVRVEAKAPAEFSFDAFNF</sequence>
<organism evidence="3 5">
    <name type="scientific">Rhodotorula toruloides</name>
    <name type="common">Yeast</name>
    <name type="synonym">Rhodosporidium toruloides</name>
    <dbReference type="NCBI Taxonomy" id="5286"/>
    <lineage>
        <taxon>Eukaryota</taxon>
        <taxon>Fungi</taxon>
        <taxon>Dikarya</taxon>
        <taxon>Basidiomycota</taxon>
        <taxon>Pucciniomycotina</taxon>
        <taxon>Microbotryomycetes</taxon>
        <taxon>Sporidiobolales</taxon>
        <taxon>Sporidiobolaceae</taxon>
        <taxon>Rhodotorula</taxon>
    </lineage>
</organism>
<evidence type="ECO:0000259" key="2">
    <source>
        <dbReference type="Pfam" id="PF12234"/>
    </source>
</evidence>
<feature type="region of interest" description="Disordered" evidence="1">
    <location>
        <begin position="1244"/>
        <end position="1276"/>
    </location>
</feature>
<dbReference type="PANTHER" id="PTHR13950">
    <property type="entry name" value="RABCONNECTIN-RELATED"/>
    <property type="match status" value="1"/>
</dbReference>
<dbReference type="EMBL" id="LCTV02000005">
    <property type="protein sequence ID" value="PRQ75345.1"/>
    <property type="molecule type" value="Genomic_DNA"/>
</dbReference>
<dbReference type="Gene3D" id="2.130.10.10">
    <property type="entry name" value="YVTN repeat-like/Quinoprotein amine dehydrogenase"/>
    <property type="match status" value="1"/>
</dbReference>
<dbReference type="InterPro" id="IPR052208">
    <property type="entry name" value="DmX-like/RAVE_component"/>
</dbReference>
<evidence type="ECO:0000313" key="6">
    <source>
        <dbReference type="Proteomes" id="UP000239560"/>
    </source>
</evidence>
<dbReference type="SUPFAM" id="SSF82171">
    <property type="entry name" value="DPP6 N-terminal domain-like"/>
    <property type="match status" value="1"/>
</dbReference>
<name>A0A0K3CIS9_RHOTO</name>
<dbReference type="InterPro" id="IPR022033">
    <property type="entry name" value="Rav1p_C"/>
</dbReference>
<reference evidence="4 6" key="2">
    <citation type="journal article" date="2018" name="Elife">
        <title>Functional genomics of lipid metabolism in the oleaginous yeast Rhodosporidium toruloides.</title>
        <authorList>
            <person name="Coradetti S.T."/>
            <person name="Pinel D."/>
            <person name="Geiselman G."/>
            <person name="Ito M."/>
            <person name="Mondo S."/>
            <person name="Reilly M.C."/>
            <person name="Cheng Y.F."/>
            <person name="Bauer S."/>
            <person name="Grigoriev I."/>
            <person name="Gladden J.M."/>
            <person name="Simmons B.A."/>
            <person name="Brem R."/>
            <person name="Arkin A.P."/>
            <person name="Skerker J.M."/>
        </authorList>
    </citation>
    <scope>NUCLEOTIDE SEQUENCE [LARGE SCALE GENOMIC DNA]</scope>
    <source>
        <strain evidence="4 6">NBRC 0880</strain>
    </source>
</reference>
<dbReference type="InterPro" id="IPR015943">
    <property type="entry name" value="WD40/YVTN_repeat-like_dom_sf"/>
</dbReference>
<evidence type="ECO:0000313" key="5">
    <source>
        <dbReference type="Proteomes" id="UP000199069"/>
    </source>
</evidence>
<dbReference type="STRING" id="5286.A0A0K3CIS9"/>
<dbReference type="GO" id="GO:0007035">
    <property type="term" value="P:vacuolar acidification"/>
    <property type="evidence" value="ECO:0007669"/>
    <property type="project" value="TreeGrafter"/>
</dbReference>
<dbReference type="SUPFAM" id="SSF50978">
    <property type="entry name" value="WD40 repeat-like"/>
    <property type="match status" value="1"/>
</dbReference>
<gene>
    <name evidence="3" type="primary">FGENESH: predicted gene_5.542</name>
    <name evidence="4" type="ORF">AAT19DRAFT_14367</name>
    <name evidence="3" type="ORF">BN2166_0029970</name>
</gene>
<evidence type="ECO:0000313" key="4">
    <source>
        <dbReference type="EMBL" id="PRQ75345.1"/>
    </source>
</evidence>
<dbReference type="Proteomes" id="UP000199069">
    <property type="component" value="Unassembled WGS sequence"/>
</dbReference>
<keyword evidence="5" id="KW-1185">Reference proteome</keyword>
<feature type="compositionally biased region" description="Polar residues" evidence="1">
    <location>
        <begin position="1244"/>
        <end position="1253"/>
    </location>
</feature>
<proteinExistence type="predicted"/>
<accession>A0A0K3CIS9</accession>
<dbReference type="InterPro" id="IPR036322">
    <property type="entry name" value="WD40_repeat_dom_sf"/>
</dbReference>
<feature type="domain" description="RAVE complex protein Rav1 C-terminal" evidence="2">
    <location>
        <begin position="578"/>
        <end position="1206"/>
    </location>
</feature>
<dbReference type="PANTHER" id="PTHR13950:SF9">
    <property type="entry name" value="RABCONNECTIN-3A"/>
    <property type="match status" value="1"/>
</dbReference>
<protein>
    <submittedName>
        <fullName evidence="3">BY PROTMAP: gi|472584611|gb|EMS22197.1| WD repeat protein [Rhodosporidium toruloides NP11] gi|647399282|emb|CDR43849.1| RHTO0S08e06986g1_1 [Rhodosporidium toruloides]</fullName>
    </submittedName>
    <submittedName>
        <fullName evidence="4">RAVE protein 1 C terminal-domain containing protein</fullName>
    </submittedName>
</protein>
<evidence type="ECO:0000256" key="1">
    <source>
        <dbReference type="SAM" id="MobiDB-lite"/>
    </source>
</evidence>
<dbReference type="OrthoDB" id="342131at2759"/>
<dbReference type="Pfam" id="PF12234">
    <property type="entry name" value="Rav1p_C"/>
    <property type="match status" value="1"/>
</dbReference>
<dbReference type="Proteomes" id="UP000239560">
    <property type="component" value="Unassembled WGS sequence"/>
</dbReference>
<dbReference type="OMA" id="LEDYHPQ"/>
<dbReference type="GO" id="GO:0043291">
    <property type="term" value="C:RAVE complex"/>
    <property type="evidence" value="ECO:0007669"/>
    <property type="project" value="TreeGrafter"/>
</dbReference>
<dbReference type="EMBL" id="CWKI01000005">
    <property type="protein sequence ID" value="CTR07136.1"/>
    <property type="molecule type" value="Genomic_DNA"/>
</dbReference>
<reference evidence="3 5" key="1">
    <citation type="submission" date="2015-07" db="EMBL/GenBank/DDBJ databases">
        <authorList>
            <person name="Cajimat M.N.B."/>
            <person name="Milazzo M.L."/>
            <person name="Fulhorst C.F."/>
        </authorList>
    </citation>
    <scope>NUCLEOTIDE SEQUENCE [LARGE SCALE GENOMIC DNA]</scope>
    <source>
        <strain evidence="3">Single colony</strain>
    </source>
</reference>